<keyword evidence="6 7" id="KW-0472">Membrane</keyword>
<feature type="transmembrane region" description="Helical" evidence="7">
    <location>
        <begin position="12"/>
        <end position="34"/>
    </location>
</feature>
<protein>
    <recommendedName>
        <fullName evidence="8">Mce/MlaD domain-containing protein</fullName>
    </recommendedName>
</protein>
<dbReference type="Pfam" id="PF02470">
    <property type="entry name" value="MlaD"/>
    <property type="match status" value="6"/>
</dbReference>
<dbReference type="EMBL" id="CABVIY010000006">
    <property type="protein sequence ID" value="VVQ00164.1"/>
    <property type="molecule type" value="Genomic_DNA"/>
</dbReference>
<evidence type="ECO:0000256" key="2">
    <source>
        <dbReference type="ARBA" id="ARBA00022475"/>
    </source>
</evidence>
<gene>
    <name evidence="9" type="ORF">PS918_04079</name>
</gene>
<dbReference type="OrthoDB" id="9806984at2"/>
<feature type="domain" description="Mce/MlaD" evidence="8">
    <location>
        <begin position="280"/>
        <end position="371"/>
    </location>
</feature>
<dbReference type="PANTHER" id="PTHR30462:SF0">
    <property type="entry name" value="INTERMEMBRANE TRANSPORT PROTEIN YEBT"/>
    <property type="match status" value="1"/>
</dbReference>
<dbReference type="Proteomes" id="UP000326611">
    <property type="component" value="Unassembled WGS sequence"/>
</dbReference>
<evidence type="ECO:0000313" key="10">
    <source>
        <dbReference type="Proteomes" id="UP000326611"/>
    </source>
</evidence>
<organism evidence="9 10">
    <name type="scientific">Pseudomonas fluorescens</name>
    <dbReference type="NCBI Taxonomy" id="294"/>
    <lineage>
        <taxon>Bacteria</taxon>
        <taxon>Pseudomonadati</taxon>
        <taxon>Pseudomonadota</taxon>
        <taxon>Gammaproteobacteria</taxon>
        <taxon>Pseudomonadales</taxon>
        <taxon>Pseudomonadaceae</taxon>
        <taxon>Pseudomonas</taxon>
    </lineage>
</organism>
<keyword evidence="4 7" id="KW-0812">Transmembrane</keyword>
<keyword evidence="5 7" id="KW-1133">Transmembrane helix</keyword>
<feature type="domain" description="Mce/MlaD" evidence="8">
    <location>
        <begin position="41"/>
        <end position="134"/>
    </location>
</feature>
<feature type="domain" description="Mce/MlaD" evidence="8">
    <location>
        <begin position="396"/>
        <end position="457"/>
    </location>
</feature>
<keyword evidence="3" id="KW-0997">Cell inner membrane</keyword>
<feature type="domain" description="Mce/MlaD" evidence="8">
    <location>
        <begin position="636"/>
        <end position="694"/>
    </location>
</feature>
<evidence type="ECO:0000256" key="1">
    <source>
        <dbReference type="ARBA" id="ARBA00004533"/>
    </source>
</evidence>
<dbReference type="InterPro" id="IPR051800">
    <property type="entry name" value="PqiA-PqiB_transport"/>
</dbReference>
<feature type="domain" description="Mce/MlaD" evidence="8">
    <location>
        <begin position="522"/>
        <end position="608"/>
    </location>
</feature>
<dbReference type="PANTHER" id="PTHR30462">
    <property type="entry name" value="INTERMEMBRANE TRANSPORT PROTEIN PQIB-RELATED"/>
    <property type="match status" value="1"/>
</dbReference>
<proteinExistence type="predicted"/>
<dbReference type="RefSeq" id="WP_150772086.1">
    <property type="nucleotide sequence ID" value="NZ_CABVIY010000006.1"/>
</dbReference>
<name>A0A5E7TWQ8_PSEFL</name>
<comment type="subcellular location">
    <subcellularLocation>
        <location evidence="1">Cell inner membrane</location>
    </subcellularLocation>
</comment>
<dbReference type="AlphaFoldDB" id="A0A5E7TWQ8"/>
<feature type="domain" description="Mce/MlaD" evidence="8">
    <location>
        <begin position="157"/>
        <end position="226"/>
    </location>
</feature>
<accession>A0A5E7TWQ8</accession>
<evidence type="ECO:0000256" key="5">
    <source>
        <dbReference type="ARBA" id="ARBA00022989"/>
    </source>
</evidence>
<dbReference type="InterPro" id="IPR003399">
    <property type="entry name" value="Mce/MlaD"/>
</dbReference>
<reference evidence="9 10" key="1">
    <citation type="submission" date="2019-09" db="EMBL/GenBank/DDBJ databases">
        <authorList>
            <person name="Chandra G."/>
            <person name="Truman W A."/>
        </authorList>
    </citation>
    <scope>NUCLEOTIDE SEQUENCE [LARGE SCALE GENOMIC DNA]</scope>
    <source>
        <strain evidence="9">PS918</strain>
    </source>
</reference>
<keyword evidence="2" id="KW-1003">Cell membrane</keyword>
<evidence type="ECO:0000256" key="3">
    <source>
        <dbReference type="ARBA" id="ARBA00022519"/>
    </source>
</evidence>
<evidence type="ECO:0000256" key="6">
    <source>
        <dbReference type="ARBA" id="ARBA00023136"/>
    </source>
</evidence>
<evidence type="ECO:0000256" key="7">
    <source>
        <dbReference type="SAM" id="Phobius"/>
    </source>
</evidence>
<sequence length="767" mass="83384">MTDLPTAKTRPASNWSAIWVLPLIALIIGGWLGWRAYTETGIEIQVRFESGEGIQANKTEVVYKGMSVGKVKTLKLDDEGSTKGVIASIEMNKDVEQYLRTSTRFWLVKPSVTLAGITGLETLVSGNYVAISPGEGESTRKFKALAEEPPLSDAQPGLHLTIKADRLGSLNRGSPVFYKQIRVGQIKSYVLSEDQSTVELKVFIEPTYAKLVRKHTRFWNASGISIDANLSGVKVRSESLASIVAGGIAFATPENRKDSPPTDPSLPFRLYEDFDAAAAGIKVKVKLSDFEGLQAGRTPVMYKGIQVGTLKALKVDPDLSAASAELTLDPLAEDYLVDGTQFWVVKPSISLAGITGLEALVKGNYIAVRPGDKGAAPQREFVARPKAPPLDLRSPGLHLVLFTDNLGSLEVGSPVLYKQVKVGSVQSYQFSRKKNQLVIGVHIEKEYENLVNASTRFWNASGITLTGGLTGGIQVKSESLQSLMAGGIAFETPEAKAPLQKRIPRFRLFASHEDATQKGAMITIKVDRADGLRTGTPIRFKGLDVGKIENVDLSDDLQSVLLTARITEVPERIARVGSEFWVVKPELGLIKTSNLETLVTGQYIEVQPAPKNLGPQKNFVALPIPPETAKTEAGLSLVLSAARRGSLKTGVPVTYREITVGKVTGYELGQTADRVLIHILIEPKYAPLVRSGTRFWNTSGFDFDVGLFKGATMRTESLETMIQGGVAFATPDGDRMGSAARPEQTFPLFDKFEEEWLTWAPKISLGK</sequence>
<dbReference type="GO" id="GO:0005886">
    <property type="term" value="C:plasma membrane"/>
    <property type="evidence" value="ECO:0007669"/>
    <property type="project" value="UniProtKB-SubCell"/>
</dbReference>
<evidence type="ECO:0000256" key="4">
    <source>
        <dbReference type="ARBA" id="ARBA00022692"/>
    </source>
</evidence>
<evidence type="ECO:0000313" key="9">
    <source>
        <dbReference type="EMBL" id="VVQ00164.1"/>
    </source>
</evidence>
<evidence type="ECO:0000259" key="8">
    <source>
        <dbReference type="Pfam" id="PF02470"/>
    </source>
</evidence>